<dbReference type="Proteomes" id="UP000828390">
    <property type="component" value="Unassembled WGS sequence"/>
</dbReference>
<protein>
    <submittedName>
        <fullName evidence="1">Uncharacterized protein</fullName>
    </submittedName>
</protein>
<sequence length="52" mass="5950">MNRAHRVGAFRQCNARPIGAKFAFFPDKERVRKAANPLRGTSYGIAEQYPRK</sequence>
<evidence type="ECO:0000313" key="1">
    <source>
        <dbReference type="EMBL" id="KAH3774812.1"/>
    </source>
</evidence>
<reference evidence="1" key="1">
    <citation type="journal article" date="2019" name="bioRxiv">
        <title>The Genome of the Zebra Mussel, Dreissena polymorpha: A Resource for Invasive Species Research.</title>
        <authorList>
            <person name="McCartney M.A."/>
            <person name="Auch B."/>
            <person name="Kono T."/>
            <person name="Mallez S."/>
            <person name="Zhang Y."/>
            <person name="Obille A."/>
            <person name="Becker A."/>
            <person name="Abrahante J.E."/>
            <person name="Garbe J."/>
            <person name="Badalamenti J.P."/>
            <person name="Herman A."/>
            <person name="Mangelson H."/>
            <person name="Liachko I."/>
            <person name="Sullivan S."/>
            <person name="Sone E.D."/>
            <person name="Koren S."/>
            <person name="Silverstein K.A.T."/>
            <person name="Beckman K.B."/>
            <person name="Gohl D.M."/>
        </authorList>
    </citation>
    <scope>NUCLEOTIDE SEQUENCE</scope>
    <source>
        <strain evidence="1">Duluth1</strain>
        <tissue evidence="1">Whole animal</tissue>
    </source>
</reference>
<gene>
    <name evidence="1" type="ORF">DPMN_176205</name>
</gene>
<reference evidence="1" key="2">
    <citation type="submission" date="2020-11" db="EMBL/GenBank/DDBJ databases">
        <authorList>
            <person name="McCartney M.A."/>
            <person name="Auch B."/>
            <person name="Kono T."/>
            <person name="Mallez S."/>
            <person name="Becker A."/>
            <person name="Gohl D.M."/>
            <person name="Silverstein K.A.T."/>
            <person name="Koren S."/>
            <person name="Bechman K.B."/>
            <person name="Herman A."/>
            <person name="Abrahante J.E."/>
            <person name="Garbe J."/>
        </authorList>
    </citation>
    <scope>NUCLEOTIDE SEQUENCE</scope>
    <source>
        <strain evidence="1">Duluth1</strain>
        <tissue evidence="1">Whole animal</tissue>
    </source>
</reference>
<evidence type="ECO:0000313" key="2">
    <source>
        <dbReference type="Proteomes" id="UP000828390"/>
    </source>
</evidence>
<dbReference type="EMBL" id="JAIWYP010000009">
    <property type="protein sequence ID" value="KAH3774812.1"/>
    <property type="molecule type" value="Genomic_DNA"/>
</dbReference>
<organism evidence="1 2">
    <name type="scientific">Dreissena polymorpha</name>
    <name type="common">Zebra mussel</name>
    <name type="synonym">Mytilus polymorpha</name>
    <dbReference type="NCBI Taxonomy" id="45954"/>
    <lineage>
        <taxon>Eukaryota</taxon>
        <taxon>Metazoa</taxon>
        <taxon>Spiralia</taxon>
        <taxon>Lophotrochozoa</taxon>
        <taxon>Mollusca</taxon>
        <taxon>Bivalvia</taxon>
        <taxon>Autobranchia</taxon>
        <taxon>Heteroconchia</taxon>
        <taxon>Euheterodonta</taxon>
        <taxon>Imparidentia</taxon>
        <taxon>Neoheterodontei</taxon>
        <taxon>Myida</taxon>
        <taxon>Dreissenoidea</taxon>
        <taxon>Dreissenidae</taxon>
        <taxon>Dreissena</taxon>
    </lineage>
</organism>
<accession>A0A9D4EAU0</accession>
<comment type="caution">
    <text evidence="1">The sequence shown here is derived from an EMBL/GenBank/DDBJ whole genome shotgun (WGS) entry which is preliminary data.</text>
</comment>
<dbReference type="AlphaFoldDB" id="A0A9D4EAU0"/>
<name>A0A9D4EAU0_DREPO</name>
<proteinExistence type="predicted"/>
<keyword evidence="2" id="KW-1185">Reference proteome</keyword>